<comment type="catalytic activity">
    <reaction evidence="8 9">
        <text>(R)-pantoate + NADP(+) = 2-dehydropantoate + NADPH + H(+)</text>
        <dbReference type="Rhea" id="RHEA:16233"/>
        <dbReference type="ChEBI" id="CHEBI:11561"/>
        <dbReference type="ChEBI" id="CHEBI:15378"/>
        <dbReference type="ChEBI" id="CHEBI:15980"/>
        <dbReference type="ChEBI" id="CHEBI:57783"/>
        <dbReference type="ChEBI" id="CHEBI:58349"/>
        <dbReference type="EC" id="1.1.1.169"/>
    </reaction>
</comment>
<dbReference type="Gene3D" id="3.40.50.720">
    <property type="entry name" value="NAD(P)-binding Rossmann-like Domain"/>
    <property type="match status" value="1"/>
</dbReference>
<comment type="similarity">
    <text evidence="2 9">Belongs to the ketopantoate reductase family.</text>
</comment>
<evidence type="ECO:0000256" key="3">
    <source>
        <dbReference type="ARBA" id="ARBA00013014"/>
    </source>
</evidence>
<dbReference type="SUPFAM" id="SSF48179">
    <property type="entry name" value="6-phosphogluconate dehydrogenase C-terminal domain-like"/>
    <property type="match status" value="1"/>
</dbReference>
<evidence type="ECO:0000256" key="1">
    <source>
        <dbReference type="ARBA" id="ARBA00004994"/>
    </source>
</evidence>
<dbReference type="EMBL" id="AWUW01000119">
    <property type="protein sequence ID" value="ERJ64932.1"/>
    <property type="molecule type" value="Genomic_DNA"/>
</dbReference>
<comment type="caution">
    <text evidence="12">The sequence shown here is derived from an EMBL/GenBank/DDBJ whole genome shotgun (WGS) entry which is preliminary data.</text>
</comment>
<keyword evidence="9" id="KW-0566">Pantothenate biosynthesis</keyword>
<dbReference type="Pfam" id="PF08546">
    <property type="entry name" value="ApbA_C"/>
    <property type="match status" value="1"/>
</dbReference>
<dbReference type="InterPro" id="IPR013752">
    <property type="entry name" value="KPA_reductase"/>
</dbReference>
<evidence type="ECO:0000313" key="12">
    <source>
        <dbReference type="EMBL" id="ERJ64932.1"/>
    </source>
</evidence>
<feature type="domain" description="Ketopantoate reductase N-terminal" evidence="10">
    <location>
        <begin position="28"/>
        <end position="181"/>
    </location>
</feature>
<dbReference type="EC" id="1.1.1.169" evidence="3 9"/>
<evidence type="ECO:0000256" key="7">
    <source>
        <dbReference type="ARBA" id="ARBA00032024"/>
    </source>
</evidence>
<evidence type="ECO:0000256" key="2">
    <source>
        <dbReference type="ARBA" id="ARBA00007870"/>
    </source>
</evidence>
<dbReference type="PANTHER" id="PTHR21708:SF26">
    <property type="entry name" value="2-DEHYDROPANTOATE 2-REDUCTASE"/>
    <property type="match status" value="1"/>
</dbReference>
<evidence type="ECO:0000256" key="9">
    <source>
        <dbReference type="RuleBase" id="RU362068"/>
    </source>
</evidence>
<dbReference type="InterPro" id="IPR036291">
    <property type="entry name" value="NAD(P)-bd_dom_sf"/>
</dbReference>
<dbReference type="AlphaFoldDB" id="A0A0E2LNX8"/>
<dbReference type="PATRIC" id="fig|1227271.3.peg.1429"/>
<organism evidence="12 13">
    <name type="scientific">Porphyromonas gingivalis F0570</name>
    <dbReference type="NCBI Taxonomy" id="1227271"/>
    <lineage>
        <taxon>Bacteria</taxon>
        <taxon>Pseudomonadati</taxon>
        <taxon>Bacteroidota</taxon>
        <taxon>Bacteroidia</taxon>
        <taxon>Bacteroidales</taxon>
        <taxon>Porphyromonadaceae</taxon>
        <taxon>Porphyromonas</taxon>
    </lineage>
</organism>
<name>A0A0E2LNX8_PORGN</name>
<dbReference type="PANTHER" id="PTHR21708">
    <property type="entry name" value="PROBABLE 2-DEHYDROPANTOATE 2-REDUCTASE"/>
    <property type="match status" value="1"/>
</dbReference>
<dbReference type="Proteomes" id="UP000016630">
    <property type="component" value="Unassembled WGS sequence"/>
</dbReference>
<keyword evidence="5 9" id="KW-0521">NADP</keyword>
<reference evidence="12 13" key="1">
    <citation type="submission" date="2013-06" db="EMBL/GenBank/DDBJ databases">
        <authorList>
            <person name="Weinstock G."/>
            <person name="Sodergren E."/>
            <person name="Lobos E.A."/>
            <person name="Fulton L."/>
            <person name="Fulton R."/>
            <person name="Courtney L."/>
            <person name="Fronick C."/>
            <person name="O'Laughlin M."/>
            <person name="Godfrey J."/>
            <person name="Wilson R.M."/>
            <person name="Miner T."/>
            <person name="Farmer C."/>
            <person name="Delehaunty K."/>
            <person name="Cordes M."/>
            <person name="Minx P."/>
            <person name="Tomlinson C."/>
            <person name="Chen J."/>
            <person name="Wollam A."/>
            <person name="Pepin K.H."/>
            <person name="Bhonagiri V."/>
            <person name="Zhang X."/>
            <person name="Warren W."/>
            <person name="Mitreva M."/>
            <person name="Mardis E.R."/>
            <person name="Wilson R.K."/>
        </authorList>
    </citation>
    <scope>NUCLEOTIDE SEQUENCE [LARGE SCALE GENOMIC DNA]</scope>
    <source>
        <strain evidence="12 13">F0570</strain>
    </source>
</reference>
<evidence type="ECO:0000256" key="8">
    <source>
        <dbReference type="ARBA" id="ARBA00048793"/>
    </source>
</evidence>
<dbReference type="NCBIfam" id="TIGR00745">
    <property type="entry name" value="apbA_panE"/>
    <property type="match status" value="1"/>
</dbReference>
<dbReference type="UniPathway" id="UPA00028">
    <property type="reaction ID" value="UER00004"/>
</dbReference>
<comment type="pathway">
    <text evidence="1 9">Cofactor biosynthesis; (R)-pantothenate biosynthesis; (R)-pantoate from 3-methyl-2-oxobutanoate: step 2/2.</text>
</comment>
<dbReference type="Pfam" id="PF02558">
    <property type="entry name" value="ApbA"/>
    <property type="match status" value="1"/>
</dbReference>
<dbReference type="GO" id="GO:0005737">
    <property type="term" value="C:cytoplasm"/>
    <property type="evidence" value="ECO:0007669"/>
    <property type="project" value="TreeGrafter"/>
</dbReference>
<feature type="domain" description="Ketopantoate reductase C-terminal" evidence="11">
    <location>
        <begin position="210"/>
        <end position="327"/>
    </location>
</feature>
<gene>
    <name evidence="12" type="ORF">HMPREF1555_01644</name>
</gene>
<evidence type="ECO:0000256" key="6">
    <source>
        <dbReference type="ARBA" id="ARBA00023002"/>
    </source>
</evidence>
<dbReference type="InterPro" id="IPR008927">
    <property type="entry name" value="6-PGluconate_DH-like_C_sf"/>
</dbReference>
<evidence type="ECO:0000259" key="11">
    <source>
        <dbReference type="Pfam" id="PF08546"/>
    </source>
</evidence>
<dbReference type="InterPro" id="IPR051402">
    <property type="entry name" value="KPR-Related"/>
</dbReference>
<dbReference type="Gene3D" id="1.10.1040.10">
    <property type="entry name" value="N-(1-d-carboxylethyl)-l-norvaline Dehydrogenase, domain 2"/>
    <property type="match status" value="1"/>
</dbReference>
<evidence type="ECO:0000256" key="4">
    <source>
        <dbReference type="ARBA" id="ARBA00019465"/>
    </source>
</evidence>
<proteinExistence type="inferred from homology"/>
<evidence type="ECO:0000313" key="13">
    <source>
        <dbReference type="Proteomes" id="UP000016630"/>
    </source>
</evidence>
<protein>
    <recommendedName>
        <fullName evidence="4 9">2-dehydropantoate 2-reductase</fullName>
        <ecNumber evidence="3 9">1.1.1.169</ecNumber>
    </recommendedName>
    <alternativeName>
        <fullName evidence="7 9">Ketopantoate reductase</fullName>
    </alternativeName>
</protein>
<sequence>MAADSCKQFRSQILNKLKKQMNQQPIKIAVFGLGGVGGYYGAMLALRAAATDGLLEVSWIARGAHLEAIRAAGGLRVVTPSRDFLARPTCVTDNPAEVGTVDYILFCTKDYDMERGVAEIRPMIGQNTKILPLLNGADIAERMRTYLPDTVVWKGCVYISARKSAPGLITLEADRELFYFGSGLPEQTDDEVRLAELLTAAGIRAYNPTDIDWYIMKKFMMISVTATATAYFDKPIGSVLTEHEPELLSLLEEVAELFRAKYGQVPDDVVQQLLGKQRKMPPESTSSMHSDFLQGGSTEVETLTGYVVREAEALRVDLPMYKRMYRELVSRTAN</sequence>
<dbReference type="SUPFAM" id="SSF51735">
    <property type="entry name" value="NAD(P)-binding Rossmann-fold domains"/>
    <property type="match status" value="1"/>
</dbReference>
<keyword evidence="6 9" id="KW-0560">Oxidoreductase</keyword>
<dbReference type="HOGENOM" id="CLU_031468_6_1_10"/>
<dbReference type="InterPro" id="IPR013328">
    <property type="entry name" value="6PGD_dom2"/>
</dbReference>
<dbReference type="GO" id="GO:0008677">
    <property type="term" value="F:2-dehydropantoate 2-reductase activity"/>
    <property type="evidence" value="ECO:0007669"/>
    <property type="project" value="UniProtKB-EC"/>
</dbReference>
<dbReference type="GO" id="GO:0015940">
    <property type="term" value="P:pantothenate biosynthetic process"/>
    <property type="evidence" value="ECO:0007669"/>
    <property type="project" value="UniProtKB-UniPathway"/>
</dbReference>
<accession>A0A0E2LNX8</accession>
<dbReference type="InterPro" id="IPR013332">
    <property type="entry name" value="KPR_N"/>
</dbReference>
<evidence type="ECO:0000256" key="5">
    <source>
        <dbReference type="ARBA" id="ARBA00022857"/>
    </source>
</evidence>
<comment type="function">
    <text evidence="9">Catalyzes the NADPH-dependent reduction of ketopantoate into pantoic acid.</text>
</comment>
<evidence type="ECO:0000259" key="10">
    <source>
        <dbReference type="Pfam" id="PF02558"/>
    </source>
</evidence>
<dbReference type="InterPro" id="IPR003710">
    <property type="entry name" value="ApbA"/>
</dbReference>